<organism evidence="1 2">
    <name type="scientific">Lupinus albus</name>
    <name type="common">White lupine</name>
    <name type="synonym">Lupinus termis</name>
    <dbReference type="NCBI Taxonomy" id="3870"/>
    <lineage>
        <taxon>Eukaryota</taxon>
        <taxon>Viridiplantae</taxon>
        <taxon>Streptophyta</taxon>
        <taxon>Embryophyta</taxon>
        <taxon>Tracheophyta</taxon>
        <taxon>Spermatophyta</taxon>
        <taxon>Magnoliopsida</taxon>
        <taxon>eudicotyledons</taxon>
        <taxon>Gunneridae</taxon>
        <taxon>Pentapetalae</taxon>
        <taxon>rosids</taxon>
        <taxon>fabids</taxon>
        <taxon>Fabales</taxon>
        <taxon>Fabaceae</taxon>
        <taxon>Papilionoideae</taxon>
        <taxon>50 kb inversion clade</taxon>
        <taxon>genistoids sensu lato</taxon>
        <taxon>core genistoids</taxon>
        <taxon>Genisteae</taxon>
        <taxon>Lupinus</taxon>
    </lineage>
</organism>
<evidence type="ECO:0000313" key="1">
    <source>
        <dbReference type="EMBL" id="KAE9594785.1"/>
    </source>
</evidence>
<dbReference type="EMBL" id="WOCE01000018">
    <property type="protein sequence ID" value="KAE9594785.1"/>
    <property type="molecule type" value="Genomic_DNA"/>
</dbReference>
<sequence length="43" mass="5084">MISEMMCLPGSLNAMYYFLCLEKISLNHFKYLDTIYLGRQCTQ</sequence>
<gene>
    <name evidence="1" type="ORF">Lalb_Chr18g0057481</name>
</gene>
<evidence type="ECO:0000313" key="2">
    <source>
        <dbReference type="Proteomes" id="UP000447434"/>
    </source>
</evidence>
<name>A0A6A4NVQ9_LUPAL</name>
<dbReference type="AlphaFoldDB" id="A0A6A4NVQ9"/>
<comment type="caution">
    <text evidence="1">The sequence shown here is derived from an EMBL/GenBank/DDBJ whole genome shotgun (WGS) entry which is preliminary data.</text>
</comment>
<proteinExistence type="predicted"/>
<dbReference type="Proteomes" id="UP000447434">
    <property type="component" value="Chromosome 18"/>
</dbReference>
<protein>
    <submittedName>
        <fullName evidence="1">Uncharacterized protein</fullName>
    </submittedName>
</protein>
<keyword evidence="2" id="KW-1185">Reference proteome</keyword>
<reference evidence="2" key="1">
    <citation type="journal article" date="2020" name="Nat. Commun.">
        <title>Genome sequence of the cluster root forming white lupin.</title>
        <authorList>
            <person name="Hufnagel B."/>
            <person name="Marques A."/>
            <person name="Soriano A."/>
            <person name="Marques L."/>
            <person name="Divol F."/>
            <person name="Doumas P."/>
            <person name="Sallet E."/>
            <person name="Mancinotti D."/>
            <person name="Carrere S."/>
            <person name="Marande W."/>
            <person name="Arribat S."/>
            <person name="Keller J."/>
            <person name="Huneau C."/>
            <person name="Blein T."/>
            <person name="Aime D."/>
            <person name="Laguerre M."/>
            <person name="Taylor J."/>
            <person name="Schubert V."/>
            <person name="Nelson M."/>
            <person name="Geu-Flores F."/>
            <person name="Crespi M."/>
            <person name="Gallardo-Guerrero K."/>
            <person name="Delaux P.-M."/>
            <person name="Salse J."/>
            <person name="Berges H."/>
            <person name="Guyot R."/>
            <person name="Gouzy J."/>
            <person name="Peret B."/>
        </authorList>
    </citation>
    <scope>NUCLEOTIDE SEQUENCE [LARGE SCALE GENOMIC DNA]</scope>
    <source>
        <strain evidence="2">cv. Amiga</strain>
    </source>
</reference>
<accession>A0A6A4NVQ9</accession>